<accession>A0A1G9TFU3</accession>
<protein>
    <recommendedName>
        <fullName evidence="3">Hemerythrin HHE cation binding domain-containing protein</fullName>
    </recommendedName>
</protein>
<sequence length="167" mass="18550">MTDSPVPVDTCAPGHFERQHECLDALLHAHLLDVVGGDFASALDRLRQWRAGLAEHIEIENTLLLPHVPEGARWAARVYLVEHDRIALLADEYQDKVRAAAQAPAAADERTRRERILALVDAAHALRHVLEHHHEREHTALAHELPAALQEAAWRDTPLGSNAPTEG</sequence>
<dbReference type="AlphaFoldDB" id="A0A1G9TFU3"/>
<reference evidence="2" key="1">
    <citation type="submission" date="2016-10" db="EMBL/GenBank/DDBJ databases">
        <authorList>
            <person name="Varghese N."/>
            <person name="Submissions S."/>
        </authorList>
    </citation>
    <scope>NUCLEOTIDE SEQUENCE [LARGE SCALE GENOMIC DNA]</scope>
    <source>
        <strain evidence="2">EPL6</strain>
    </source>
</reference>
<evidence type="ECO:0000313" key="2">
    <source>
        <dbReference type="Proteomes" id="UP000198552"/>
    </source>
</evidence>
<dbReference type="RefSeq" id="WP_091570142.1">
    <property type="nucleotide sequence ID" value="NZ_FNHP01000006.1"/>
</dbReference>
<keyword evidence="2" id="KW-1185">Reference proteome</keyword>
<proteinExistence type="predicted"/>
<dbReference type="EMBL" id="FNHP01000006">
    <property type="protein sequence ID" value="SDM46577.1"/>
    <property type="molecule type" value="Genomic_DNA"/>
</dbReference>
<evidence type="ECO:0008006" key="3">
    <source>
        <dbReference type="Google" id="ProtNLM"/>
    </source>
</evidence>
<dbReference type="STRING" id="1527607.SAMN05428957_106104"/>
<gene>
    <name evidence="1" type="ORF">SAMN05428957_106104</name>
</gene>
<dbReference type="Proteomes" id="UP000198552">
    <property type="component" value="Unassembled WGS sequence"/>
</dbReference>
<organism evidence="1 2">
    <name type="scientific">Oryzisolibacter propanilivorax</name>
    <dbReference type="NCBI Taxonomy" id="1527607"/>
    <lineage>
        <taxon>Bacteria</taxon>
        <taxon>Pseudomonadati</taxon>
        <taxon>Pseudomonadota</taxon>
        <taxon>Betaproteobacteria</taxon>
        <taxon>Burkholderiales</taxon>
        <taxon>Comamonadaceae</taxon>
        <taxon>Oryzisolibacter</taxon>
    </lineage>
</organism>
<dbReference type="OrthoDB" id="8913272at2"/>
<evidence type="ECO:0000313" key="1">
    <source>
        <dbReference type="EMBL" id="SDM46577.1"/>
    </source>
</evidence>
<name>A0A1G9TFU3_9BURK</name>